<evidence type="ECO:0000256" key="4">
    <source>
        <dbReference type="ARBA" id="ARBA00022603"/>
    </source>
</evidence>
<dbReference type="InterPro" id="IPR036388">
    <property type="entry name" value="WH-like_DNA-bd_sf"/>
</dbReference>
<reference evidence="12" key="1">
    <citation type="submission" date="2016-08" db="EMBL/GenBank/DDBJ databases">
        <authorList>
            <person name="Holder M.E."/>
            <person name="Ajami N.J."/>
            <person name="Petrosino J.F."/>
        </authorList>
    </citation>
    <scope>NUCLEOTIDE SEQUENCE [LARGE SCALE GENOMIC DNA]</scope>
    <source>
        <strain evidence="12">F0677</strain>
    </source>
</reference>
<keyword evidence="4" id="KW-0489">Methyltransferase</keyword>
<dbReference type="GO" id="GO:0003908">
    <property type="term" value="F:methylated-DNA-[protein]-cysteine S-methyltransferase activity"/>
    <property type="evidence" value="ECO:0007669"/>
    <property type="project" value="UniProtKB-EC"/>
</dbReference>
<evidence type="ECO:0000256" key="7">
    <source>
        <dbReference type="ARBA" id="ARBA00023204"/>
    </source>
</evidence>
<keyword evidence="7" id="KW-0234">DNA repair</keyword>
<dbReference type="Pfam" id="PF02870">
    <property type="entry name" value="Methyltransf_1N"/>
    <property type="match status" value="1"/>
</dbReference>
<keyword evidence="6" id="KW-0227">DNA damage</keyword>
<dbReference type="RefSeq" id="WP_069177149.1">
    <property type="nucleotide sequence ID" value="NZ_CP017037.1"/>
</dbReference>
<dbReference type="GO" id="GO:0006281">
    <property type="term" value="P:DNA repair"/>
    <property type="evidence" value="ECO:0007669"/>
    <property type="project" value="UniProtKB-KW"/>
</dbReference>
<dbReference type="EC" id="2.1.1.63" evidence="3"/>
<feature type="domain" description="Methylguanine DNA methyltransferase ribonuclease-like" evidence="10">
    <location>
        <begin position="6"/>
        <end position="64"/>
    </location>
</feature>
<dbReference type="KEGG" id="dpn:BCB69_04680"/>
<evidence type="ECO:0000259" key="10">
    <source>
        <dbReference type="Pfam" id="PF02870"/>
    </source>
</evidence>
<comment type="catalytic activity">
    <reaction evidence="1">
        <text>a 4-O-methyl-thymidine in DNA + L-cysteinyl-[protein] = a thymidine in DNA + S-methyl-L-cysteinyl-[protein]</text>
        <dbReference type="Rhea" id="RHEA:53428"/>
        <dbReference type="Rhea" id="RHEA-COMP:10131"/>
        <dbReference type="Rhea" id="RHEA-COMP:10132"/>
        <dbReference type="Rhea" id="RHEA-COMP:13555"/>
        <dbReference type="Rhea" id="RHEA-COMP:13556"/>
        <dbReference type="ChEBI" id="CHEBI:29950"/>
        <dbReference type="ChEBI" id="CHEBI:82612"/>
        <dbReference type="ChEBI" id="CHEBI:137386"/>
        <dbReference type="ChEBI" id="CHEBI:137387"/>
        <dbReference type="EC" id="2.1.1.63"/>
    </reaction>
</comment>
<dbReference type="SUPFAM" id="SSF46767">
    <property type="entry name" value="Methylated DNA-protein cysteine methyltransferase, C-terminal domain"/>
    <property type="match status" value="1"/>
</dbReference>
<feature type="domain" description="Methylated-DNA-[protein]-cysteine S-methyltransferase DNA binding" evidence="9">
    <location>
        <begin position="69"/>
        <end position="147"/>
    </location>
</feature>
<evidence type="ECO:0000313" key="11">
    <source>
        <dbReference type="EMBL" id="AOH39305.1"/>
    </source>
</evidence>
<gene>
    <name evidence="11" type="ORF">BCB69_04680</name>
</gene>
<dbReference type="InterPro" id="IPR008332">
    <property type="entry name" value="MethylG_MeTrfase_N"/>
</dbReference>
<evidence type="ECO:0000256" key="3">
    <source>
        <dbReference type="ARBA" id="ARBA00011918"/>
    </source>
</evidence>
<dbReference type="CDD" id="cd06445">
    <property type="entry name" value="ATase"/>
    <property type="match status" value="1"/>
</dbReference>
<sequence length="153" mass="16985">MKKSCVIQVPCGKLKITATGTHIIRCDWVDDIVVSPSTLLLKKAVYQINEYFNRERKIFELPLEMKGSAFEESVWNIIASIPYGKTVSYSEIARKIGNPNAVRAVGNACGHNPISIIVPCHRVTAKNNNGGYTGGIHLKYALWNIEQIKGKGR</sequence>
<dbReference type="InterPro" id="IPR014048">
    <property type="entry name" value="MethylDNA_cys_MeTrfase_DNA-bd"/>
</dbReference>
<dbReference type="Pfam" id="PF01035">
    <property type="entry name" value="DNA_binding_1"/>
    <property type="match status" value="1"/>
</dbReference>
<evidence type="ECO:0000256" key="6">
    <source>
        <dbReference type="ARBA" id="ARBA00022763"/>
    </source>
</evidence>
<proteinExistence type="inferred from homology"/>
<dbReference type="Gene3D" id="1.10.10.10">
    <property type="entry name" value="Winged helix-like DNA-binding domain superfamily/Winged helix DNA-binding domain"/>
    <property type="match status" value="1"/>
</dbReference>
<dbReference type="PANTHER" id="PTHR10815">
    <property type="entry name" value="METHYLATED-DNA--PROTEIN-CYSTEINE METHYLTRANSFERASE"/>
    <property type="match status" value="1"/>
</dbReference>
<dbReference type="FunFam" id="1.10.10.10:FF:000214">
    <property type="entry name" value="Methylated-DNA--protein-cysteine methyltransferase"/>
    <property type="match status" value="1"/>
</dbReference>
<evidence type="ECO:0000313" key="12">
    <source>
        <dbReference type="Proteomes" id="UP000094757"/>
    </source>
</evidence>
<dbReference type="Proteomes" id="UP000094757">
    <property type="component" value="Chromosome"/>
</dbReference>
<protein>
    <recommendedName>
        <fullName evidence="3">methylated-DNA--[protein]-cysteine S-methyltransferase</fullName>
        <ecNumber evidence="3">2.1.1.63</ecNumber>
    </recommendedName>
</protein>
<comment type="catalytic activity">
    <reaction evidence="8">
        <text>a 6-O-methyl-2'-deoxyguanosine in DNA + L-cysteinyl-[protein] = S-methyl-L-cysteinyl-[protein] + a 2'-deoxyguanosine in DNA</text>
        <dbReference type="Rhea" id="RHEA:24000"/>
        <dbReference type="Rhea" id="RHEA-COMP:10131"/>
        <dbReference type="Rhea" id="RHEA-COMP:10132"/>
        <dbReference type="Rhea" id="RHEA-COMP:11367"/>
        <dbReference type="Rhea" id="RHEA-COMP:11368"/>
        <dbReference type="ChEBI" id="CHEBI:29950"/>
        <dbReference type="ChEBI" id="CHEBI:82612"/>
        <dbReference type="ChEBI" id="CHEBI:85445"/>
        <dbReference type="ChEBI" id="CHEBI:85448"/>
        <dbReference type="EC" id="2.1.1.63"/>
    </reaction>
</comment>
<dbReference type="EMBL" id="CP017037">
    <property type="protein sequence ID" value="AOH39305.1"/>
    <property type="molecule type" value="Genomic_DNA"/>
</dbReference>
<dbReference type="GO" id="GO:0032259">
    <property type="term" value="P:methylation"/>
    <property type="evidence" value="ECO:0007669"/>
    <property type="project" value="UniProtKB-KW"/>
</dbReference>
<evidence type="ECO:0000256" key="5">
    <source>
        <dbReference type="ARBA" id="ARBA00022679"/>
    </source>
</evidence>
<comment type="similarity">
    <text evidence="2">Belongs to the MGMT family.</text>
</comment>
<dbReference type="PANTHER" id="PTHR10815:SF13">
    <property type="entry name" value="METHYLATED-DNA--PROTEIN-CYSTEINE METHYLTRANSFERASE"/>
    <property type="match status" value="1"/>
</dbReference>
<accession>A0A1B3WEE8</accession>
<evidence type="ECO:0000256" key="8">
    <source>
        <dbReference type="ARBA" id="ARBA00049348"/>
    </source>
</evidence>
<dbReference type="InterPro" id="IPR036631">
    <property type="entry name" value="MGMT_N_sf"/>
</dbReference>
<keyword evidence="5" id="KW-0808">Transferase</keyword>
<dbReference type="SUPFAM" id="SSF53155">
    <property type="entry name" value="Methylated DNA-protein cysteine methyltransferase domain"/>
    <property type="match status" value="1"/>
</dbReference>
<dbReference type="AlphaFoldDB" id="A0A1B3WEE8"/>
<evidence type="ECO:0000259" key="9">
    <source>
        <dbReference type="Pfam" id="PF01035"/>
    </source>
</evidence>
<organism evidence="11 12">
    <name type="scientific">Dialister pneumosintes</name>
    <dbReference type="NCBI Taxonomy" id="39950"/>
    <lineage>
        <taxon>Bacteria</taxon>
        <taxon>Bacillati</taxon>
        <taxon>Bacillota</taxon>
        <taxon>Negativicutes</taxon>
        <taxon>Veillonellales</taxon>
        <taxon>Veillonellaceae</taxon>
        <taxon>Dialister</taxon>
    </lineage>
</organism>
<dbReference type="STRING" id="39950.BCB69_04680"/>
<dbReference type="InterPro" id="IPR036217">
    <property type="entry name" value="MethylDNA_cys_MeTrfase_DNAb"/>
</dbReference>
<dbReference type="NCBIfam" id="TIGR00589">
    <property type="entry name" value="ogt"/>
    <property type="match status" value="1"/>
</dbReference>
<name>A0A1B3WEE8_9FIRM</name>
<evidence type="ECO:0000256" key="2">
    <source>
        <dbReference type="ARBA" id="ARBA00008711"/>
    </source>
</evidence>
<dbReference type="Gene3D" id="3.30.160.70">
    <property type="entry name" value="Methylated DNA-protein cysteine methyltransferase domain"/>
    <property type="match status" value="1"/>
</dbReference>
<evidence type="ECO:0000256" key="1">
    <source>
        <dbReference type="ARBA" id="ARBA00001286"/>
    </source>
</evidence>